<reference evidence="2 3" key="1">
    <citation type="journal article" date="2024" name="J Genomics">
        <title>Draft genome sequencing and assembly of Favolaschia claudopus CIRM-BRFM 2984 isolated from oak limbs.</title>
        <authorList>
            <person name="Navarro D."/>
            <person name="Drula E."/>
            <person name="Chaduli D."/>
            <person name="Cazenave R."/>
            <person name="Ahrendt S."/>
            <person name="Wang J."/>
            <person name="Lipzen A."/>
            <person name="Daum C."/>
            <person name="Barry K."/>
            <person name="Grigoriev I.V."/>
            <person name="Favel A."/>
            <person name="Rosso M.N."/>
            <person name="Martin F."/>
        </authorList>
    </citation>
    <scope>NUCLEOTIDE SEQUENCE [LARGE SCALE GENOMIC DNA]</scope>
    <source>
        <strain evidence="2 3">CIRM-BRFM 2984</strain>
    </source>
</reference>
<evidence type="ECO:0000313" key="3">
    <source>
        <dbReference type="Proteomes" id="UP001362999"/>
    </source>
</evidence>
<feature type="non-terminal residue" evidence="2">
    <location>
        <position position="1"/>
    </location>
</feature>
<proteinExistence type="predicted"/>
<dbReference type="Pfam" id="PF00400">
    <property type="entry name" value="WD40"/>
    <property type="match status" value="1"/>
</dbReference>
<accession>A0AAW0AYW4</accession>
<organism evidence="2 3">
    <name type="scientific">Favolaschia claudopus</name>
    <dbReference type="NCBI Taxonomy" id="2862362"/>
    <lineage>
        <taxon>Eukaryota</taxon>
        <taxon>Fungi</taxon>
        <taxon>Dikarya</taxon>
        <taxon>Basidiomycota</taxon>
        <taxon>Agaricomycotina</taxon>
        <taxon>Agaricomycetes</taxon>
        <taxon>Agaricomycetidae</taxon>
        <taxon>Agaricales</taxon>
        <taxon>Marasmiineae</taxon>
        <taxon>Mycenaceae</taxon>
        <taxon>Favolaschia</taxon>
    </lineage>
</organism>
<dbReference type="PROSITE" id="PS50082">
    <property type="entry name" value="WD_REPEATS_2"/>
    <property type="match status" value="1"/>
</dbReference>
<dbReference type="AlphaFoldDB" id="A0AAW0AYW4"/>
<keyword evidence="3" id="KW-1185">Reference proteome</keyword>
<dbReference type="EMBL" id="JAWWNJ010000046">
    <property type="protein sequence ID" value="KAK7018402.1"/>
    <property type="molecule type" value="Genomic_DNA"/>
</dbReference>
<dbReference type="InterPro" id="IPR015943">
    <property type="entry name" value="WD40/YVTN_repeat-like_dom_sf"/>
</dbReference>
<feature type="repeat" description="WD" evidence="1">
    <location>
        <begin position="154"/>
        <end position="180"/>
    </location>
</feature>
<evidence type="ECO:0000256" key="1">
    <source>
        <dbReference type="PROSITE-ProRule" id="PRU00221"/>
    </source>
</evidence>
<name>A0AAW0AYW4_9AGAR</name>
<dbReference type="InterPro" id="IPR001680">
    <property type="entry name" value="WD40_rpt"/>
</dbReference>
<gene>
    <name evidence="2" type="ORF">R3P38DRAFT_2539232</name>
</gene>
<dbReference type="Proteomes" id="UP001362999">
    <property type="component" value="Unassembled WGS sequence"/>
</dbReference>
<sequence>RTFDISLVHSLRHKTIACCFKFSVDGKYSETSGLTPSIYEAATGAIFGNVSDLNDGEIYIRSMDFGPDGRYLAPGAEDEKARDVEKAVSTVAVAYEKHRMEASALEFSSGARRSISGAGWYGAVLRYGGSRTAASRLHWAAMQGTPGIEGDTRVMDIAVSPSGVFIAVGCAGGLVRVWSL</sequence>
<comment type="caution">
    <text evidence="2">The sequence shown here is derived from an EMBL/GenBank/DDBJ whole genome shotgun (WGS) entry which is preliminary data.</text>
</comment>
<evidence type="ECO:0000313" key="2">
    <source>
        <dbReference type="EMBL" id="KAK7018402.1"/>
    </source>
</evidence>
<keyword evidence="1" id="KW-0853">WD repeat</keyword>
<dbReference type="Gene3D" id="2.130.10.10">
    <property type="entry name" value="YVTN repeat-like/Quinoprotein amine dehydrogenase"/>
    <property type="match status" value="1"/>
</dbReference>
<dbReference type="InterPro" id="IPR011047">
    <property type="entry name" value="Quinoprotein_ADH-like_sf"/>
</dbReference>
<dbReference type="SUPFAM" id="SSF50998">
    <property type="entry name" value="Quinoprotein alcohol dehydrogenase-like"/>
    <property type="match status" value="1"/>
</dbReference>
<protein>
    <submittedName>
        <fullName evidence="2">Uncharacterized protein</fullName>
    </submittedName>
</protein>